<organism evidence="1 2">
    <name type="scientific">Conexivisphaera calida</name>
    <dbReference type="NCBI Taxonomy" id="1874277"/>
    <lineage>
        <taxon>Archaea</taxon>
        <taxon>Nitrososphaerota</taxon>
        <taxon>Conexivisphaeria</taxon>
        <taxon>Conexivisphaerales</taxon>
        <taxon>Conexivisphaeraceae</taxon>
        <taxon>Conexivisphaera</taxon>
    </lineage>
</organism>
<gene>
    <name evidence="1" type="ORF">NAS2_1084</name>
</gene>
<dbReference type="EMBL" id="AP018732">
    <property type="protein sequence ID" value="BBE42473.1"/>
    <property type="molecule type" value="Genomic_DNA"/>
</dbReference>
<dbReference type="Proteomes" id="UP000509448">
    <property type="component" value="Chromosome"/>
</dbReference>
<dbReference type="AlphaFoldDB" id="A0A4P2VG78"/>
<accession>A0A4P2VG78</accession>
<keyword evidence="2" id="KW-1185">Reference proteome</keyword>
<sequence length="123" mass="14382">MKERGYFTLMKRNIYEVEHELFYVDPTWNLHVDPPTRPREPRLDLLLIVLSGDHTPRAAFVRLWGGAVGDPGAVYQRARRELPRYGYIEDDGHWRYYPGPRAEWLRKLGRGEAAIPPSPLQNI</sequence>
<proteinExistence type="predicted"/>
<reference evidence="1 2" key="1">
    <citation type="journal article" date="2019" name="ISME J.">
        <title>Isolation and characterization of a thermophilic sulfur- and iron-reducing thaumarchaeote from a terrestrial acidic hot spring.</title>
        <authorList>
            <person name="Kato S."/>
            <person name="Itoh T."/>
            <person name="Yuki M."/>
            <person name="Nagamori M."/>
            <person name="Ohnishi M."/>
            <person name="Uematsu K."/>
            <person name="Suzuki K."/>
            <person name="Takashina T."/>
            <person name="Ohkuma M."/>
        </authorList>
    </citation>
    <scope>NUCLEOTIDE SEQUENCE [LARGE SCALE GENOMIC DNA]</scope>
    <source>
        <strain evidence="1 2">NAS-02</strain>
    </source>
</reference>
<evidence type="ECO:0000313" key="2">
    <source>
        <dbReference type="Proteomes" id="UP000509448"/>
    </source>
</evidence>
<evidence type="ECO:0000313" key="1">
    <source>
        <dbReference type="EMBL" id="BBE42473.1"/>
    </source>
</evidence>
<protein>
    <submittedName>
        <fullName evidence="1">Uncharacterized protein</fullName>
    </submittedName>
</protein>
<name>A0A4P2VG78_9ARCH</name>
<dbReference type="KEGG" id="ccai:NAS2_1084"/>